<dbReference type="Pfam" id="PF12833">
    <property type="entry name" value="HTH_18"/>
    <property type="match status" value="1"/>
</dbReference>
<dbReference type="Gene3D" id="2.60.120.10">
    <property type="entry name" value="Jelly Rolls"/>
    <property type="match status" value="1"/>
</dbReference>
<evidence type="ECO:0000256" key="3">
    <source>
        <dbReference type="ARBA" id="ARBA00023163"/>
    </source>
</evidence>
<evidence type="ECO:0000313" key="6">
    <source>
        <dbReference type="Proteomes" id="UP000266172"/>
    </source>
</evidence>
<dbReference type="Gene3D" id="1.10.10.60">
    <property type="entry name" value="Homeodomain-like"/>
    <property type="match status" value="2"/>
</dbReference>
<dbReference type="SMART" id="SM00342">
    <property type="entry name" value="HTH_ARAC"/>
    <property type="match status" value="1"/>
</dbReference>
<dbReference type="OMA" id="YQWKINP"/>
<dbReference type="PROSITE" id="PS01124">
    <property type="entry name" value="HTH_ARAC_FAMILY_2"/>
    <property type="match status" value="1"/>
</dbReference>
<sequence>MGKKKKDTIELRFYEIPQNEYVLALLGENWIRDYGHDEVHLHFHNLMEIGVCRNGTGKLILDEEQRPYQPAMVSIIPNNYPHVTISNTKEGPSYWEYLFFDPAQIIAEMYPKNELFCRELIRKVNRRALFLHEWENHNLAFLVRQIMEEMRGRRSHYTDSVRGLLYSLVIEIIRLNEEQEAKQEVQGVEMQKHSGVTQIAAALDYVRMEYMHMIRVEELAQECHMSETHFRRLFESCMNMSPVDYINLVRIQKACDLLKKTTDSMDIVAQKVGFTTTSTFNRNFKKFLNTSPYQWKINPENYETKLLNYNISARKGW</sequence>
<dbReference type="SUPFAM" id="SSF46689">
    <property type="entry name" value="Homeodomain-like"/>
    <property type="match status" value="2"/>
</dbReference>
<keyword evidence="2" id="KW-0238">DNA-binding</keyword>
<evidence type="ECO:0000256" key="2">
    <source>
        <dbReference type="ARBA" id="ARBA00023125"/>
    </source>
</evidence>
<proteinExistence type="predicted"/>
<comment type="caution">
    <text evidence="5">The sequence shown here is derived from an EMBL/GenBank/DDBJ whole genome shotgun (WGS) entry which is preliminary data.</text>
</comment>
<dbReference type="InterPro" id="IPR018060">
    <property type="entry name" value="HTH_AraC"/>
</dbReference>
<dbReference type="InterPro" id="IPR014710">
    <property type="entry name" value="RmlC-like_jellyroll"/>
</dbReference>
<evidence type="ECO:0000256" key="1">
    <source>
        <dbReference type="ARBA" id="ARBA00023015"/>
    </source>
</evidence>
<dbReference type="Proteomes" id="UP000266172">
    <property type="component" value="Unassembled WGS sequence"/>
</dbReference>
<dbReference type="InterPro" id="IPR018062">
    <property type="entry name" value="HTH_AraC-typ_CS"/>
</dbReference>
<dbReference type="AlphaFoldDB" id="A0A174IM60"/>
<dbReference type="GO" id="GO:0043565">
    <property type="term" value="F:sequence-specific DNA binding"/>
    <property type="evidence" value="ECO:0007669"/>
    <property type="project" value="InterPro"/>
</dbReference>
<keyword evidence="3" id="KW-0804">Transcription</keyword>
<organism evidence="5 6">
    <name type="scientific">Roseburia hominis</name>
    <dbReference type="NCBI Taxonomy" id="301301"/>
    <lineage>
        <taxon>Bacteria</taxon>
        <taxon>Bacillati</taxon>
        <taxon>Bacillota</taxon>
        <taxon>Clostridia</taxon>
        <taxon>Lachnospirales</taxon>
        <taxon>Lachnospiraceae</taxon>
        <taxon>Roseburia</taxon>
    </lineage>
</organism>
<evidence type="ECO:0000259" key="4">
    <source>
        <dbReference type="PROSITE" id="PS01124"/>
    </source>
</evidence>
<dbReference type="InterPro" id="IPR009057">
    <property type="entry name" value="Homeodomain-like_sf"/>
</dbReference>
<dbReference type="PROSITE" id="PS00041">
    <property type="entry name" value="HTH_ARAC_FAMILY_1"/>
    <property type="match status" value="1"/>
</dbReference>
<keyword evidence="1" id="KW-0805">Transcription regulation</keyword>
<dbReference type="GO" id="GO:0003700">
    <property type="term" value="F:DNA-binding transcription factor activity"/>
    <property type="evidence" value="ECO:0007669"/>
    <property type="project" value="InterPro"/>
</dbReference>
<protein>
    <submittedName>
        <fullName evidence="5">AraC family transcriptional regulator</fullName>
    </submittedName>
</protein>
<gene>
    <name evidence="5" type="ORF">DWX93_05625</name>
</gene>
<evidence type="ECO:0000313" key="5">
    <source>
        <dbReference type="EMBL" id="RGS41587.1"/>
    </source>
</evidence>
<dbReference type="EMBL" id="QRVL01000002">
    <property type="protein sequence ID" value="RGS41587.1"/>
    <property type="molecule type" value="Genomic_DNA"/>
</dbReference>
<dbReference type="GeneID" id="93723949"/>
<dbReference type="SUPFAM" id="SSF51215">
    <property type="entry name" value="Regulatory protein AraC"/>
    <property type="match status" value="1"/>
</dbReference>
<feature type="domain" description="HTH araC/xylS-type" evidence="4">
    <location>
        <begin position="200"/>
        <end position="298"/>
    </location>
</feature>
<dbReference type="RefSeq" id="WP_014080318.1">
    <property type="nucleotide sequence ID" value="NZ_CATVZQ010000046.1"/>
</dbReference>
<dbReference type="PANTHER" id="PTHR43280">
    <property type="entry name" value="ARAC-FAMILY TRANSCRIPTIONAL REGULATOR"/>
    <property type="match status" value="1"/>
</dbReference>
<name>A0A174IM60_9FIRM</name>
<dbReference type="PANTHER" id="PTHR43280:SF28">
    <property type="entry name" value="HTH-TYPE TRANSCRIPTIONAL ACTIVATOR RHAS"/>
    <property type="match status" value="1"/>
</dbReference>
<reference evidence="5 6" key="1">
    <citation type="submission" date="2018-08" db="EMBL/GenBank/DDBJ databases">
        <title>A genome reference for cultivated species of the human gut microbiota.</title>
        <authorList>
            <person name="Zou Y."/>
            <person name="Xue W."/>
            <person name="Luo G."/>
        </authorList>
    </citation>
    <scope>NUCLEOTIDE SEQUENCE [LARGE SCALE GENOMIC DNA]</scope>
    <source>
        <strain evidence="5 6">AF22-12AC</strain>
    </source>
</reference>
<dbReference type="InterPro" id="IPR037923">
    <property type="entry name" value="HTH-like"/>
</dbReference>
<accession>A0A174IM60</accession>